<protein>
    <submittedName>
        <fullName evidence="2">NADPH:quinone oxidoreductase family protein</fullName>
    </submittedName>
</protein>
<dbReference type="AlphaFoldDB" id="A0A8I1STJ2"/>
<reference evidence="2" key="1">
    <citation type="submission" date="2021-02" db="EMBL/GenBank/DDBJ databases">
        <title>Thiocyanate and organic carbon inputs drive convergent selection for specific autotrophic Afipia and Thiobacillus strains within complex microbiomes.</title>
        <authorList>
            <person name="Huddy R.J."/>
            <person name="Sachdeva R."/>
            <person name="Kadzinga F."/>
            <person name="Kantor R.S."/>
            <person name="Harrison S.T.L."/>
            <person name="Banfield J.F."/>
        </authorList>
    </citation>
    <scope>NUCLEOTIDE SEQUENCE</scope>
    <source>
        <strain evidence="2">SCN18_13_7_16_R3_B_64_19</strain>
    </source>
</reference>
<dbReference type="InterPro" id="IPR051397">
    <property type="entry name" value="Zn-ADH-like_protein"/>
</dbReference>
<dbReference type="InterPro" id="IPR013154">
    <property type="entry name" value="ADH-like_N"/>
</dbReference>
<name>A0A8I1STJ2_THIA3</name>
<dbReference type="PANTHER" id="PTHR43677">
    <property type="entry name" value="SHORT-CHAIN DEHYDROGENASE/REDUCTASE"/>
    <property type="match status" value="1"/>
</dbReference>
<dbReference type="SUPFAM" id="SSF51735">
    <property type="entry name" value="NAD(P)-binding Rossmann-fold domains"/>
    <property type="match status" value="1"/>
</dbReference>
<proteinExistence type="predicted"/>
<sequence length="330" mass="34667">MKALLCTAYGPIDTLRLQDAPDPVPAAGEVVVAVRACALNFPDALIVQGLYQAKPALPFSPGAEFSGIILQVGADVTAYKPGDAVIAFAGHGGLAERCAVDAQRIMPLPSGMSFEQGAAFMLTYGTCIHALKDVAQLQPGETLAVLGAGGGVGLAAVDIAKAMGARVIAAASTKAKLELAQQHGADTLLDYASEDLRQRLMGLTEGKGADVVLDPVGGVYAEAALRATAWRGRYLVVGFAAGDIPRIPLNLALLKERQILGVYWGEAVQRNPRQHAANVRQLLQWFVAGSVRPEITEQLGLEQATQALLRLSQREAKGKIVVRIMAESGV</sequence>
<dbReference type="CDD" id="cd08241">
    <property type="entry name" value="QOR1"/>
    <property type="match status" value="1"/>
</dbReference>
<dbReference type="Gene3D" id="3.90.180.10">
    <property type="entry name" value="Medium-chain alcohol dehydrogenases, catalytic domain"/>
    <property type="match status" value="1"/>
</dbReference>
<feature type="domain" description="Enoyl reductase (ER)" evidence="1">
    <location>
        <begin position="10"/>
        <end position="322"/>
    </location>
</feature>
<evidence type="ECO:0000313" key="3">
    <source>
        <dbReference type="Proteomes" id="UP000664800"/>
    </source>
</evidence>
<dbReference type="Gene3D" id="3.40.50.720">
    <property type="entry name" value="NAD(P)-binding Rossmann-like Domain"/>
    <property type="match status" value="1"/>
</dbReference>
<comment type="caution">
    <text evidence="2">The sequence shown here is derived from an EMBL/GenBank/DDBJ whole genome shotgun (WGS) entry which is preliminary data.</text>
</comment>
<dbReference type="EMBL" id="JAFKMR010000012">
    <property type="protein sequence ID" value="MBN8743555.1"/>
    <property type="molecule type" value="Genomic_DNA"/>
</dbReference>
<dbReference type="GO" id="GO:0016491">
    <property type="term" value="F:oxidoreductase activity"/>
    <property type="evidence" value="ECO:0007669"/>
    <property type="project" value="InterPro"/>
</dbReference>
<dbReference type="InterPro" id="IPR036291">
    <property type="entry name" value="NAD(P)-bd_dom_sf"/>
</dbReference>
<dbReference type="SMART" id="SM00829">
    <property type="entry name" value="PKS_ER"/>
    <property type="match status" value="1"/>
</dbReference>
<accession>A0A8I1STJ2</accession>
<organism evidence="2 3">
    <name type="scientific">Thiomonas arsenitoxydans (strain DSM 22701 / CIP 110005 / 3As)</name>
    <dbReference type="NCBI Taxonomy" id="426114"/>
    <lineage>
        <taxon>Bacteria</taxon>
        <taxon>Pseudomonadati</taxon>
        <taxon>Pseudomonadota</taxon>
        <taxon>Betaproteobacteria</taxon>
        <taxon>Burkholderiales</taxon>
        <taxon>Thiomonas</taxon>
    </lineage>
</organism>
<dbReference type="Pfam" id="PF08240">
    <property type="entry name" value="ADH_N"/>
    <property type="match status" value="1"/>
</dbReference>
<gene>
    <name evidence="2" type="ORF">J0I24_04525</name>
</gene>
<dbReference type="Pfam" id="PF00107">
    <property type="entry name" value="ADH_zinc_N"/>
    <property type="match status" value="1"/>
</dbReference>
<evidence type="ECO:0000259" key="1">
    <source>
        <dbReference type="SMART" id="SM00829"/>
    </source>
</evidence>
<dbReference type="InterPro" id="IPR011032">
    <property type="entry name" value="GroES-like_sf"/>
</dbReference>
<dbReference type="InterPro" id="IPR013149">
    <property type="entry name" value="ADH-like_C"/>
</dbReference>
<evidence type="ECO:0000313" key="2">
    <source>
        <dbReference type="EMBL" id="MBN8743555.1"/>
    </source>
</evidence>
<dbReference type="PANTHER" id="PTHR43677:SF4">
    <property type="entry name" value="QUINONE OXIDOREDUCTASE-LIKE PROTEIN 2"/>
    <property type="match status" value="1"/>
</dbReference>
<dbReference type="Proteomes" id="UP000664800">
    <property type="component" value="Unassembled WGS sequence"/>
</dbReference>
<dbReference type="SUPFAM" id="SSF50129">
    <property type="entry name" value="GroES-like"/>
    <property type="match status" value="1"/>
</dbReference>
<dbReference type="RefSeq" id="WP_276708646.1">
    <property type="nucleotide sequence ID" value="NZ_JAFKMQ010000051.1"/>
</dbReference>
<dbReference type="InterPro" id="IPR020843">
    <property type="entry name" value="ER"/>
</dbReference>